<dbReference type="EC" id="3.6.3.4" evidence="1"/>
<organism evidence="1 2">
    <name type="scientific">Crocosphaera watsonii WH 0402</name>
    <dbReference type="NCBI Taxonomy" id="1284629"/>
    <lineage>
        <taxon>Bacteria</taxon>
        <taxon>Bacillati</taxon>
        <taxon>Cyanobacteriota</taxon>
        <taxon>Cyanophyceae</taxon>
        <taxon>Oscillatoriophycideae</taxon>
        <taxon>Chroococcales</taxon>
        <taxon>Aphanothecaceae</taxon>
        <taxon>Crocosphaera</taxon>
    </lineage>
</organism>
<dbReference type="AlphaFoldDB" id="T2JK33"/>
<protein>
    <submittedName>
        <fullName evidence="1">Lead, cadmium, zinc and mercury transporting ATPase Copper-translocating P-type ATPase</fullName>
        <ecNumber evidence="1">3.6.3.3</ecNumber>
        <ecNumber evidence="1">3.6.3.4</ecNumber>
    </submittedName>
</protein>
<accession>T2JK33</accession>
<name>T2JK33_CROWT</name>
<dbReference type="GO" id="GO:0046872">
    <property type="term" value="F:metal ion binding"/>
    <property type="evidence" value="ECO:0007669"/>
    <property type="project" value="InterPro"/>
</dbReference>
<dbReference type="EC" id="3.6.3.3" evidence="1"/>
<dbReference type="EMBL" id="CAQN01000196">
    <property type="protein sequence ID" value="CCQ65476.1"/>
    <property type="molecule type" value="Genomic_DNA"/>
</dbReference>
<proteinExistence type="predicted"/>
<evidence type="ECO:0000313" key="2">
    <source>
        <dbReference type="Proteomes" id="UP000018130"/>
    </source>
</evidence>
<evidence type="ECO:0000313" key="1">
    <source>
        <dbReference type="EMBL" id="CCQ65476.1"/>
    </source>
</evidence>
<reference evidence="1 2" key="1">
    <citation type="submission" date="2013-01" db="EMBL/GenBank/DDBJ databases">
        <authorList>
            <person name="Bench S."/>
        </authorList>
    </citation>
    <scope>NUCLEOTIDE SEQUENCE [LARGE SCALE GENOMIC DNA]</scope>
    <source>
        <strain evidence="1 2">WH 0402</strain>
    </source>
</reference>
<reference evidence="1 2" key="2">
    <citation type="submission" date="2013-09" db="EMBL/GenBank/DDBJ databases">
        <title>Whole genome comparison of six Crocosphaera watsonii strains with differing phenotypes.</title>
        <authorList>
            <person name="Bench S.R."/>
            <person name="Heller P."/>
            <person name="Frank I."/>
            <person name="Arciniega M."/>
            <person name="Shilova I.N."/>
            <person name="Zehr J.P."/>
        </authorList>
    </citation>
    <scope>NUCLEOTIDE SEQUENCE [LARGE SCALE GENOMIC DNA]</scope>
    <source>
        <strain evidence="1 2">WH 0402</strain>
    </source>
</reference>
<dbReference type="GO" id="GO:0016787">
    <property type="term" value="F:hydrolase activity"/>
    <property type="evidence" value="ECO:0007669"/>
    <property type="project" value="UniProtKB-KW"/>
</dbReference>
<keyword evidence="1" id="KW-0378">Hydrolase</keyword>
<dbReference type="RefSeq" id="WP_269432748.1">
    <property type="nucleotide sequence ID" value="NZ_CAQN01000196.1"/>
</dbReference>
<sequence length="40" mass="4282">MKNSLHPQSSPKNSSLTQENLHLEGMGCAACAIKVETVLN</sequence>
<dbReference type="Proteomes" id="UP000018130">
    <property type="component" value="Unassembled WGS sequence"/>
</dbReference>
<dbReference type="SUPFAM" id="SSF55008">
    <property type="entry name" value="HMA, heavy metal-associated domain"/>
    <property type="match status" value="1"/>
</dbReference>
<dbReference type="InterPro" id="IPR036163">
    <property type="entry name" value="HMA_dom_sf"/>
</dbReference>
<comment type="caution">
    <text evidence="1">The sequence shown here is derived from an EMBL/GenBank/DDBJ whole genome shotgun (WGS) entry which is preliminary data.</text>
</comment>
<gene>
    <name evidence="1" type="ORF">CWATWH0402_670</name>
</gene>